<keyword evidence="3 7" id="KW-0479">Metal-binding</keyword>
<keyword evidence="10" id="KW-1185">Reference proteome</keyword>
<dbReference type="InterPro" id="IPR024077">
    <property type="entry name" value="Neurolysin/TOP_dom2"/>
</dbReference>
<protein>
    <submittedName>
        <fullName evidence="9">M3 family metallopeptidase</fullName>
    </submittedName>
</protein>
<proteinExistence type="inferred from homology"/>
<comment type="caution">
    <text evidence="9">The sequence shown here is derived from an EMBL/GenBank/DDBJ whole genome shotgun (WGS) entry which is preliminary data.</text>
</comment>
<dbReference type="Gene3D" id="1.10.1370.40">
    <property type="match status" value="1"/>
</dbReference>
<keyword evidence="2 7" id="KW-0645">Protease</keyword>
<dbReference type="Pfam" id="PF01432">
    <property type="entry name" value="Peptidase_M3"/>
    <property type="match status" value="1"/>
</dbReference>
<keyword evidence="6 7" id="KW-0482">Metalloprotease</keyword>
<evidence type="ECO:0000313" key="9">
    <source>
        <dbReference type="EMBL" id="GAA1872245.1"/>
    </source>
</evidence>
<dbReference type="EMBL" id="BAAAQK010000025">
    <property type="protein sequence ID" value="GAA1872245.1"/>
    <property type="molecule type" value="Genomic_DNA"/>
</dbReference>
<accession>A0ABN2NJR7</accession>
<evidence type="ECO:0000313" key="10">
    <source>
        <dbReference type="Proteomes" id="UP001500449"/>
    </source>
</evidence>
<dbReference type="RefSeq" id="WP_344425030.1">
    <property type="nucleotide sequence ID" value="NZ_BAAAQK010000025.1"/>
</dbReference>
<evidence type="ECO:0000259" key="8">
    <source>
        <dbReference type="Pfam" id="PF01432"/>
    </source>
</evidence>
<organism evidence="9 10">
    <name type="scientific">Pseudonocardia ailaonensis</name>
    <dbReference type="NCBI Taxonomy" id="367279"/>
    <lineage>
        <taxon>Bacteria</taxon>
        <taxon>Bacillati</taxon>
        <taxon>Actinomycetota</taxon>
        <taxon>Actinomycetes</taxon>
        <taxon>Pseudonocardiales</taxon>
        <taxon>Pseudonocardiaceae</taxon>
        <taxon>Pseudonocardia</taxon>
    </lineage>
</organism>
<evidence type="ECO:0000256" key="6">
    <source>
        <dbReference type="ARBA" id="ARBA00023049"/>
    </source>
</evidence>
<dbReference type="InterPro" id="IPR024079">
    <property type="entry name" value="MetalloPept_cat_dom_sf"/>
</dbReference>
<comment type="cofactor">
    <cofactor evidence="7">
        <name>Zn(2+)</name>
        <dbReference type="ChEBI" id="CHEBI:29105"/>
    </cofactor>
    <text evidence="7">Binds 1 zinc ion.</text>
</comment>
<feature type="domain" description="Peptidase M3A/M3B catalytic" evidence="8">
    <location>
        <begin position="225"/>
        <end position="664"/>
    </location>
</feature>
<evidence type="ECO:0000256" key="2">
    <source>
        <dbReference type="ARBA" id="ARBA00022670"/>
    </source>
</evidence>
<dbReference type="PANTHER" id="PTHR43660:SF1">
    <property type="entry name" value="DIPEPTIDYL CARBOXYPEPTIDASE"/>
    <property type="match status" value="1"/>
</dbReference>
<keyword evidence="5 7" id="KW-0862">Zinc</keyword>
<evidence type="ECO:0000256" key="4">
    <source>
        <dbReference type="ARBA" id="ARBA00022801"/>
    </source>
</evidence>
<dbReference type="PANTHER" id="PTHR43660">
    <property type="entry name" value="DIPEPTIDYL CARBOXYPEPTIDASE"/>
    <property type="match status" value="1"/>
</dbReference>
<dbReference type="InterPro" id="IPR045090">
    <property type="entry name" value="Pept_M3A_M3B"/>
</dbReference>
<evidence type="ECO:0000256" key="3">
    <source>
        <dbReference type="ARBA" id="ARBA00022723"/>
    </source>
</evidence>
<dbReference type="Proteomes" id="UP001500449">
    <property type="component" value="Unassembled WGS sequence"/>
</dbReference>
<keyword evidence="4 7" id="KW-0378">Hydrolase</keyword>
<dbReference type="InterPro" id="IPR034005">
    <property type="entry name" value="M3A_DCP"/>
</dbReference>
<evidence type="ECO:0000256" key="5">
    <source>
        <dbReference type="ARBA" id="ARBA00022833"/>
    </source>
</evidence>
<dbReference type="CDD" id="cd06456">
    <property type="entry name" value="M3A_DCP"/>
    <property type="match status" value="1"/>
</dbReference>
<gene>
    <name evidence="9" type="ORF">GCM10009836_61420</name>
</gene>
<dbReference type="SUPFAM" id="SSF55486">
    <property type="entry name" value="Metalloproteases ('zincins'), catalytic domain"/>
    <property type="match status" value="1"/>
</dbReference>
<comment type="similarity">
    <text evidence="1 7">Belongs to the peptidase M3 family.</text>
</comment>
<dbReference type="InterPro" id="IPR001567">
    <property type="entry name" value="Pept_M3A_M3B_dom"/>
</dbReference>
<dbReference type="Gene3D" id="3.40.390.10">
    <property type="entry name" value="Collagenase (Catalytic Domain)"/>
    <property type="match status" value="1"/>
</dbReference>
<name>A0ABN2NJR7_9PSEU</name>
<evidence type="ECO:0000256" key="1">
    <source>
        <dbReference type="ARBA" id="ARBA00006040"/>
    </source>
</evidence>
<dbReference type="Gene3D" id="1.10.1370.10">
    <property type="entry name" value="Neurolysin, domain 3"/>
    <property type="match status" value="1"/>
</dbReference>
<reference evidence="9 10" key="1">
    <citation type="journal article" date="2019" name="Int. J. Syst. Evol. Microbiol.">
        <title>The Global Catalogue of Microorganisms (GCM) 10K type strain sequencing project: providing services to taxonomists for standard genome sequencing and annotation.</title>
        <authorList>
            <consortium name="The Broad Institute Genomics Platform"/>
            <consortium name="The Broad Institute Genome Sequencing Center for Infectious Disease"/>
            <person name="Wu L."/>
            <person name="Ma J."/>
        </authorList>
    </citation>
    <scope>NUCLEOTIDE SEQUENCE [LARGE SCALE GENOMIC DNA]</scope>
    <source>
        <strain evidence="9 10">JCM 16009</strain>
    </source>
</reference>
<evidence type="ECO:0000256" key="7">
    <source>
        <dbReference type="RuleBase" id="RU003435"/>
    </source>
</evidence>
<sequence>MANPFLRPSTLPYGLPDFASFTDEDYLPAFEQGMAEQRAEVEAIIAAGPPTFANAIEALERSGGTLGRVSRVFFTRTGAHTSPRIEEVRAVVAPMLAAHSDAIALDPRLFARIQAVHEAREDLDPESTRLVERHHTDAVRAGAELGDADKERLTALNAELSSLSTTFSARLLTGANAAAVHVHDPAKLDGLSPGAISAAAAAAEARGHTSGFLLTMVLPTNQPVLDSLTDRGLRREVFEASVGRGSGGDEHDTREIVLRITALRAERARLLGYPTHAAYVIEDSTAGTVDAVAAMLADLTPPAMRNADAEAVELAGAGVLEPWDWAFAAERVRRERFEIDAALLRPYLELESVLEHGVFHAAEQLYGIQLHPRHDLAGYHPDVRFWEVFDVDGTPIGLFGGDYYARETKRGGAWMNALVGQSFLLDEKPVVMNTLNITKPAAGEPTLLTIDEVRTLFHEFGHALHGLFSAVRYPTFSGTSVPRDFVEFPSQVNEMWLERPEILARYAKHHETGEPLPAELLAKLLASRTYGEGFRTTEYLAASLLDQAWHTLTVDDTVDDVLAFEAQALRKAGIAHPLIPPRYRSTYFNHVFAGGYSAGYYSYLWSEVLDADTVEWFEENGGLKRENGDRFRRELLSKGGAIDAMEAYRNFRGRNPEIRPLLERRTLL</sequence>